<evidence type="ECO:0008006" key="3">
    <source>
        <dbReference type="Google" id="ProtNLM"/>
    </source>
</evidence>
<dbReference type="AlphaFoldDB" id="A0A1F8APK8"/>
<proteinExistence type="predicted"/>
<dbReference type="EMBL" id="MGGW01000021">
    <property type="protein sequence ID" value="OGM53692.1"/>
    <property type="molecule type" value="Genomic_DNA"/>
</dbReference>
<sequence>MNGKQIKRKTKVVSISLDPEVLVLVDKLRKEDSQDRSSFINSIVKKQALWQEFKKLQEYGREKAKKFKITSEEDVYRIMGDA</sequence>
<reference evidence="1 2" key="1">
    <citation type="journal article" date="2016" name="Nat. Commun.">
        <title>Thousands of microbial genomes shed light on interconnected biogeochemical processes in an aquifer system.</title>
        <authorList>
            <person name="Anantharaman K."/>
            <person name="Brown C.T."/>
            <person name="Hug L.A."/>
            <person name="Sharon I."/>
            <person name="Castelle C.J."/>
            <person name="Probst A.J."/>
            <person name="Thomas B.C."/>
            <person name="Singh A."/>
            <person name="Wilkins M.J."/>
            <person name="Karaoz U."/>
            <person name="Brodie E.L."/>
            <person name="Williams K.H."/>
            <person name="Hubbard S.S."/>
            <person name="Banfield J.F."/>
        </authorList>
    </citation>
    <scope>NUCLEOTIDE SEQUENCE [LARGE SCALE GENOMIC DNA]</scope>
</reference>
<name>A0A1F8APK8_9BACT</name>
<evidence type="ECO:0000313" key="1">
    <source>
        <dbReference type="EMBL" id="OGM53692.1"/>
    </source>
</evidence>
<protein>
    <recommendedName>
        <fullName evidence="3">Ribbon-helix-helix protein CopG domain-containing protein</fullName>
    </recommendedName>
</protein>
<gene>
    <name evidence="1" type="ORF">A3E44_02310</name>
</gene>
<dbReference type="Proteomes" id="UP000178603">
    <property type="component" value="Unassembled WGS sequence"/>
</dbReference>
<evidence type="ECO:0000313" key="2">
    <source>
        <dbReference type="Proteomes" id="UP000178603"/>
    </source>
</evidence>
<organism evidence="1 2">
    <name type="scientific">Candidatus Woesebacteria bacterium RIFCSPHIGHO2_12_FULL_41_24</name>
    <dbReference type="NCBI Taxonomy" id="1802510"/>
    <lineage>
        <taxon>Bacteria</taxon>
        <taxon>Candidatus Woeseibacteriota</taxon>
    </lineage>
</organism>
<comment type="caution">
    <text evidence="1">The sequence shown here is derived from an EMBL/GenBank/DDBJ whole genome shotgun (WGS) entry which is preliminary data.</text>
</comment>
<accession>A0A1F8APK8</accession>